<evidence type="ECO:0000313" key="8">
    <source>
        <dbReference type="EMBL" id="MBK1644873.1"/>
    </source>
</evidence>
<dbReference type="RefSeq" id="WP_200387683.1">
    <property type="nucleotide sequence ID" value="NZ_NRSD01000008.1"/>
</dbReference>
<comment type="similarity">
    <text evidence="2">Belongs to the chromate ion transporter (CHR) (TC 2.A.51) family.</text>
</comment>
<dbReference type="GO" id="GO:0015109">
    <property type="term" value="F:chromate transmembrane transporter activity"/>
    <property type="evidence" value="ECO:0007669"/>
    <property type="project" value="InterPro"/>
</dbReference>
<evidence type="ECO:0000256" key="6">
    <source>
        <dbReference type="ARBA" id="ARBA00023136"/>
    </source>
</evidence>
<dbReference type="InterPro" id="IPR003370">
    <property type="entry name" value="Chromate_transpt"/>
</dbReference>
<protein>
    <recommendedName>
        <fullName evidence="10">Chromate transporter</fullName>
    </recommendedName>
</protein>
<keyword evidence="6 7" id="KW-0472">Membrane</keyword>
<evidence type="ECO:0000256" key="3">
    <source>
        <dbReference type="ARBA" id="ARBA00022475"/>
    </source>
</evidence>
<keyword evidence="4 7" id="KW-0812">Transmembrane</keyword>
<reference evidence="8 9" key="1">
    <citation type="journal article" date="2020" name="Microorganisms">
        <title>Osmotic Adaptation and Compatible Solute Biosynthesis of Phototrophic Bacteria as Revealed from Genome Analyses.</title>
        <authorList>
            <person name="Imhoff J.F."/>
            <person name="Rahn T."/>
            <person name="Kunzel S."/>
            <person name="Keller A."/>
            <person name="Neulinger S.C."/>
        </authorList>
    </citation>
    <scope>NUCLEOTIDE SEQUENCE [LARGE SCALE GENOMIC DNA]</scope>
    <source>
        <strain evidence="8 9">DSM 21303</strain>
    </source>
</reference>
<sequence>MKDLIELLNVFAGLSLMAIGGGTAVIPEMEHQTVTVHQWVSSTQFAAIYSLGQLAPGPNMTMVGILGYHAAGVPGYFLVLFAFYFPALMLTYIVSHIWDNFRDNPWRDALQRGLAPITIGLMLSGVYAVGKTASFNLERPLWFNAVTMGFGLAIVLLLFWKRINPALLILACGVIGWFVLR</sequence>
<dbReference type="InterPro" id="IPR052518">
    <property type="entry name" value="CHR_Transporter"/>
</dbReference>
<name>A0A9X0WHU5_9GAMM</name>
<feature type="transmembrane region" description="Helical" evidence="7">
    <location>
        <begin position="75"/>
        <end position="98"/>
    </location>
</feature>
<feature type="transmembrane region" description="Helical" evidence="7">
    <location>
        <begin position="46"/>
        <end position="68"/>
    </location>
</feature>
<dbReference type="Pfam" id="PF02417">
    <property type="entry name" value="Chromate_transp"/>
    <property type="match status" value="1"/>
</dbReference>
<feature type="transmembrane region" description="Helical" evidence="7">
    <location>
        <begin position="7"/>
        <end position="26"/>
    </location>
</feature>
<gene>
    <name evidence="8" type="ORF">CKO25_09470</name>
</gene>
<evidence type="ECO:0008006" key="10">
    <source>
        <dbReference type="Google" id="ProtNLM"/>
    </source>
</evidence>
<evidence type="ECO:0000256" key="1">
    <source>
        <dbReference type="ARBA" id="ARBA00004651"/>
    </source>
</evidence>
<dbReference type="AlphaFoldDB" id="A0A9X0WHU5"/>
<accession>A0A9X0WHU5</accession>
<feature type="transmembrane region" description="Helical" evidence="7">
    <location>
        <begin position="141"/>
        <end position="159"/>
    </location>
</feature>
<keyword evidence="5 7" id="KW-1133">Transmembrane helix</keyword>
<keyword evidence="3" id="KW-1003">Cell membrane</keyword>
<evidence type="ECO:0000256" key="2">
    <source>
        <dbReference type="ARBA" id="ARBA00005262"/>
    </source>
</evidence>
<feature type="transmembrane region" description="Helical" evidence="7">
    <location>
        <begin position="165"/>
        <end position="180"/>
    </location>
</feature>
<organism evidence="8 9">
    <name type="scientific">Thiocapsa imhoffii</name>
    <dbReference type="NCBI Taxonomy" id="382777"/>
    <lineage>
        <taxon>Bacteria</taxon>
        <taxon>Pseudomonadati</taxon>
        <taxon>Pseudomonadota</taxon>
        <taxon>Gammaproteobacteria</taxon>
        <taxon>Chromatiales</taxon>
        <taxon>Chromatiaceae</taxon>
        <taxon>Thiocapsa</taxon>
    </lineage>
</organism>
<evidence type="ECO:0000256" key="5">
    <source>
        <dbReference type="ARBA" id="ARBA00022989"/>
    </source>
</evidence>
<feature type="transmembrane region" description="Helical" evidence="7">
    <location>
        <begin position="110"/>
        <end position="129"/>
    </location>
</feature>
<dbReference type="PANTHER" id="PTHR43663">
    <property type="entry name" value="CHROMATE TRANSPORT PROTEIN-RELATED"/>
    <property type="match status" value="1"/>
</dbReference>
<evidence type="ECO:0000313" key="9">
    <source>
        <dbReference type="Proteomes" id="UP001138802"/>
    </source>
</evidence>
<comment type="subcellular location">
    <subcellularLocation>
        <location evidence="1">Cell membrane</location>
        <topology evidence="1">Multi-pass membrane protein</topology>
    </subcellularLocation>
</comment>
<dbReference type="Proteomes" id="UP001138802">
    <property type="component" value="Unassembled WGS sequence"/>
</dbReference>
<dbReference type="GO" id="GO:0005886">
    <property type="term" value="C:plasma membrane"/>
    <property type="evidence" value="ECO:0007669"/>
    <property type="project" value="UniProtKB-SubCell"/>
</dbReference>
<proteinExistence type="inferred from homology"/>
<comment type="caution">
    <text evidence="8">The sequence shown here is derived from an EMBL/GenBank/DDBJ whole genome shotgun (WGS) entry which is preliminary data.</text>
</comment>
<evidence type="ECO:0000256" key="7">
    <source>
        <dbReference type="SAM" id="Phobius"/>
    </source>
</evidence>
<dbReference type="EMBL" id="NRSD01000008">
    <property type="protein sequence ID" value="MBK1644873.1"/>
    <property type="molecule type" value="Genomic_DNA"/>
</dbReference>
<evidence type="ECO:0000256" key="4">
    <source>
        <dbReference type="ARBA" id="ARBA00022692"/>
    </source>
</evidence>
<keyword evidence="9" id="KW-1185">Reference proteome</keyword>
<dbReference type="PANTHER" id="PTHR43663:SF1">
    <property type="entry name" value="CHROMATE TRANSPORTER"/>
    <property type="match status" value="1"/>
</dbReference>